<dbReference type="InterPro" id="IPR001005">
    <property type="entry name" value="SANT/Myb"/>
</dbReference>
<organism evidence="3 4">
    <name type="scientific">Trichomonas vaginalis (strain ATCC PRA-98 / G3)</name>
    <dbReference type="NCBI Taxonomy" id="412133"/>
    <lineage>
        <taxon>Eukaryota</taxon>
        <taxon>Metamonada</taxon>
        <taxon>Parabasalia</taxon>
        <taxon>Trichomonadida</taxon>
        <taxon>Trichomonadidae</taxon>
        <taxon>Trichomonas</taxon>
    </lineage>
</organism>
<reference evidence="3" key="2">
    <citation type="journal article" date="2007" name="Science">
        <title>Draft genome sequence of the sexually transmitted pathogen Trichomonas vaginalis.</title>
        <authorList>
            <person name="Carlton J.M."/>
            <person name="Hirt R.P."/>
            <person name="Silva J.C."/>
            <person name="Delcher A.L."/>
            <person name="Schatz M."/>
            <person name="Zhao Q."/>
            <person name="Wortman J.R."/>
            <person name="Bidwell S.L."/>
            <person name="Alsmark U.C.M."/>
            <person name="Besteiro S."/>
            <person name="Sicheritz-Ponten T."/>
            <person name="Noel C.J."/>
            <person name="Dacks J.B."/>
            <person name="Foster P.G."/>
            <person name="Simillion C."/>
            <person name="Van de Peer Y."/>
            <person name="Miranda-Saavedra D."/>
            <person name="Barton G.J."/>
            <person name="Westrop G.D."/>
            <person name="Mueller S."/>
            <person name="Dessi D."/>
            <person name="Fiori P.L."/>
            <person name="Ren Q."/>
            <person name="Paulsen I."/>
            <person name="Zhang H."/>
            <person name="Bastida-Corcuera F.D."/>
            <person name="Simoes-Barbosa A."/>
            <person name="Brown M.T."/>
            <person name="Hayes R.D."/>
            <person name="Mukherjee M."/>
            <person name="Okumura C.Y."/>
            <person name="Schneider R."/>
            <person name="Smith A.J."/>
            <person name="Vanacova S."/>
            <person name="Villalvazo M."/>
            <person name="Haas B.J."/>
            <person name="Pertea M."/>
            <person name="Feldblyum T.V."/>
            <person name="Utterback T.R."/>
            <person name="Shu C.L."/>
            <person name="Osoegawa K."/>
            <person name="de Jong P.J."/>
            <person name="Hrdy I."/>
            <person name="Horvathova L."/>
            <person name="Zubacova Z."/>
            <person name="Dolezal P."/>
            <person name="Malik S.B."/>
            <person name="Logsdon J.M. Jr."/>
            <person name="Henze K."/>
            <person name="Gupta A."/>
            <person name="Wang C.C."/>
            <person name="Dunne R.L."/>
            <person name="Upcroft J.A."/>
            <person name="Upcroft P."/>
            <person name="White O."/>
            <person name="Salzberg S.L."/>
            <person name="Tang P."/>
            <person name="Chiu C.-H."/>
            <person name="Lee Y.-S."/>
            <person name="Embley T.M."/>
            <person name="Coombs G.H."/>
            <person name="Mottram J.C."/>
            <person name="Tachezy J."/>
            <person name="Fraser-Liggett C.M."/>
            <person name="Johnson P.J."/>
        </authorList>
    </citation>
    <scope>NUCLEOTIDE SEQUENCE [LARGE SCALE GENOMIC DNA]</scope>
    <source>
        <strain evidence="3">G3</strain>
    </source>
</reference>
<dbReference type="OrthoDB" id="6781668at2759"/>
<dbReference type="EMBL" id="DS113431">
    <property type="protein sequence ID" value="EAY06129.1"/>
    <property type="molecule type" value="Genomic_DNA"/>
</dbReference>
<dbReference type="SUPFAM" id="SSF46689">
    <property type="entry name" value="Homeodomain-like"/>
    <property type="match status" value="1"/>
</dbReference>
<feature type="region of interest" description="Disordered" evidence="1">
    <location>
        <begin position="135"/>
        <end position="154"/>
    </location>
</feature>
<evidence type="ECO:0000259" key="2">
    <source>
        <dbReference type="PROSITE" id="PS50090"/>
    </source>
</evidence>
<accession>A2EMH3</accession>
<dbReference type="CDD" id="cd00167">
    <property type="entry name" value="SANT"/>
    <property type="match status" value="1"/>
</dbReference>
<evidence type="ECO:0000313" key="3">
    <source>
        <dbReference type="EMBL" id="EAY06129.1"/>
    </source>
</evidence>
<dbReference type="SUPFAM" id="SSF57850">
    <property type="entry name" value="RING/U-box"/>
    <property type="match status" value="1"/>
</dbReference>
<feature type="compositionally biased region" description="Polar residues" evidence="1">
    <location>
        <begin position="17"/>
        <end position="28"/>
    </location>
</feature>
<dbReference type="RefSeq" id="XP_001318352.1">
    <property type="nucleotide sequence ID" value="XM_001318317.1"/>
</dbReference>
<dbReference type="eggNOG" id="ENOG502QV86">
    <property type="taxonomic scope" value="Eukaryota"/>
</dbReference>
<proteinExistence type="predicted"/>
<evidence type="ECO:0000256" key="1">
    <source>
        <dbReference type="SAM" id="MobiDB-lite"/>
    </source>
</evidence>
<dbReference type="KEGG" id="tva:4764004"/>
<feature type="region of interest" description="Disordered" evidence="1">
    <location>
        <begin position="1"/>
        <end position="32"/>
    </location>
</feature>
<dbReference type="InParanoid" id="A2EMH3"/>
<dbReference type="Proteomes" id="UP000001542">
    <property type="component" value="Unassembled WGS sequence"/>
</dbReference>
<dbReference type="Gene3D" id="3.30.40.10">
    <property type="entry name" value="Zinc/RING finger domain, C3HC4 (zinc finger)"/>
    <property type="match status" value="1"/>
</dbReference>
<dbReference type="GO" id="GO:0004842">
    <property type="term" value="F:ubiquitin-protein transferase activity"/>
    <property type="evidence" value="ECO:0007669"/>
    <property type="project" value="InterPro"/>
</dbReference>
<dbReference type="VEuPathDB" id="TrichDB:TVAGG3_0499220"/>
<sequence length="443" mass="51311">MSGSTTLFSQDGDIHQTPESNTSQVSSDNTEDPKYITVDQVLQLLDPVKEGTDQKIDNYVRKHNIFILEHKVKHVNKNINTIRHYWNDITPCEMIVALDESHGDVDELAMHLLNDSFKPMIRKLVQERLQHKPVEVHEIPESDNDPDDDNFVGEEEEDDYFEPLMEEEVVHVVHHRHSKSNPNQHVKVGPAPKGVDQKTWDNWSDARRMSFLRASNFPNAYYYRHLPPGEKQVNGSWSEREKELFMQRVKEFRGNSTTMSGDWGLFSLAIPGRVGYQCSNFYRKLVEAGEIYDSNYVKGEGGKIHHKSRIHDGKIITRTNGRVRKHRAIAAQFVDLSKIKSIQFIYTNEEDGVEPDEHLSRYEAWAAQNPIPNMIDDITGDKIRVPAISPDGYVLDYNTWINTLKNHKENPFTRVPVTKRQLVILTNDNFNEYKERIVNYNVC</sequence>
<dbReference type="AlphaFoldDB" id="A2EMH3"/>
<feature type="domain" description="Myb-like" evidence="2">
    <location>
        <begin position="229"/>
        <end position="286"/>
    </location>
</feature>
<keyword evidence="4" id="KW-1185">Reference proteome</keyword>
<dbReference type="GO" id="GO:0016567">
    <property type="term" value="P:protein ubiquitination"/>
    <property type="evidence" value="ECO:0007669"/>
    <property type="project" value="InterPro"/>
</dbReference>
<dbReference type="VEuPathDB" id="TrichDB:TVAG_067890"/>
<dbReference type="InterPro" id="IPR013083">
    <property type="entry name" value="Znf_RING/FYVE/PHD"/>
</dbReference>
<dbReference type="Pfam" id="PF04564">
    <property type="entry name" value="U-box"/>
    <property type="match status" value="1"/>
</dbReference>
<feature type="compositionally biased region" description="Acidic residues" evidence="1">
    <location>
        <begin position="141"/>
        <end position="154"/>
    </location>
</feature>
<dbReference type="InterPro" id="IPR003613">
    <property type="entry name" value="Ubox_domain"/>
</dbReference>
<dbReference type="InterPro" id="IPR009057">
    <property type="entry name" value="Homeodomain-like_sf"/>
</dbReference>
<protein>
    <recommendedName>
        <fullName evidence="2">Myb-like domain-containing protein</fullName>
    </recommendedName>
</protein>
<dbReference type="PROSITE" id="PS50090">
    <property type="entry name" value="MYB_LIKE"/>
    <property type="match status" value="1"/>
</dbReference>
<evidence type="ECO:0000313" key="4">
    <source>
        <dbReference type="Proteomes" id="UP000001542"/>
    </source>
</evidence>
<feature type="region of interest" description="Disordered" evidence="1">
    <location>
        <begin position="177"/>
        <end position="199"/>
    </location>
</feature>
<name>A2EMH3_TRIV3</name>
<reference evidence="3" key="1">
    <citation type="submission" date="2006-10" db="EMBL/GenBank/DDBJ databases">
        <authorList>
            <person name="Amadeo P."/>
            <person name="Zhao Q."/>
            <person name="Wortman J."/>
            <person name="Fraser-Liggett C."/>
            <person name="Carlton J."/>
        </authorList>
    </citation>
    <scope>NUCLEOTIDE SEQUENCE</scope>
    <source>
        <strain evidence="3">G3</strain>
    </source>
</reference>
<dbReference type="Gene3D" id="1.10.10.60">
    <property type="entry name" value="Homeodomain-like"/>
    <property type="match status" value="1"/>
</dbReference>
<gene>
    <name evidence="3" type="ORF">TVAG_067890</name>
</gene>